<protein>
    <recommendedName>
        <fullName evidence="2">DUF7978 domain-containing protein</fullName>
    </recommendedName>
</protein>
<gene>
    <name evidence="3" type="ORF">ACFQQG_01880</name>
</gene>
<evidence type="ECO:0000256" key="1">
    <source>
        <dbReference type="SAM" id="Phobius"/>
    </source>
</evidence>
<organism evidence="3 4">
    <name type="scientific">Halovenus salina</name>
    <dbReference type="NCBI Taxonomy" id="1510225"/>
    <lineage>
        <taxon>Archaea</taxon>
        <taxon>Methanobacteriati</taxon>
        <taxon>Methanobacteriota</taxon>
        <taxon>Stenosarchaea group</taxon>
        <taxon>Halobacteria</taxon>
        <taxon>Halobacteriales</taxon>
        <taxon>Haloarculaceae</taxon>
        <taxon>Halovenus</taxon>
    </lineage>
</organism>
<feature type="domain" description="DUF7978" evidence="2">
    <location>
        <begin position="5"/>
        <end position="188"/>
    </location>
</feature>
<feature type="transmembrane region" description="Helical" evidence="1">
    <location>
        <begin position="165"/>
        <end position="188"/>
    </location>
</feature>
<keyword evidence="4" id="KW-1185">Reference proteome</keyword>
<accession>A0ABD5VWI5</accession>
<keyword evidence="1" id="KW-0472">Membrane</keyword>
<comment type="caution">
    <text evidence="3">The sequence shown here is derived from an EMBL/GenBank/DDBJ whole genome shotgun (WGS) entry which is preliminary data.</text>
</comment>
<feature type="transmembrane region" description="Helical" evidence="1">
    <location>
        <begin position="102"/>
        <end position="120"/>
    </location>
</feature>
<evidence type="ECO:0000313" key="3">
    <source>
        <dbReference type="EMBL" id="MFC7057147.1"/>
    </source>
</evidence>
<keyword evidence="1" id="KW-0812">Transmembrane</keyword>
<dbReference type="Proteomes" id="UP001596445">
    <property type="component" value="Unassembled WGS sequence"/>
</dbReference>
<dbReference type="RefSeq" id="WP_267162876.1">
    <property type="nucleotide sequence ID" value="NZ_CP112972.1"/>
</dbReference>
<dbReference type="GeneID" id="76628970"/>
<feature type="transmembrane region" description="Helical" evidence="1">
    <location>
        <begin position="21"/>
        <end position="39"/>
    </location>
</feature>
<dbReference type="AlphaFoldDB" id="A0ABD5VWI5"/>
<dbReference type="InterPro" id="IPR058284">
    <property type="entry name" value="DUF7978"/>
</dbReference>
<sequence length="190" mass="19526">MSEQSESGLDELPVVDSSVHGITAYAAGYLATLLLVLIFEGERFVGDIVEGAGWIFYNAQFVPVEQRASLTGPVVENLASINYLTGQGLDTAPTSSVVVPSVVYHAIPILAYVIAGFALARSVGARTPATGVKLGVSMVLGTVILAIGGTFLFEAAGQIGPNRLYSVLLVGLVYPGLCGGLGGGLAALDR</sequence>
<name>A0ABD5VWI5_9EURY</name>
<keyword evidence="1" id="KW-1133">Transmembrane helix</keyword>
<feature type="transmembrane region" description="Helical" evidence="1">
    <location>
        <begin position="132"/>
        <end position="153"/>
    </location>
</feature>
<reference evidence="3 4" key="1">
    <citation type="journal article" date="2019" name="Int. J. Syst. Evol. Microbiol.">
        <title>The Global Catalogue of Microorganisms (GCM) 10K type strain sequencing project: providing services to taxonomists for standard genome sequencing and annotation.</title>
        <authorList>
            <consortium name="The Broad Institute Genomics Platform"/>
            <consortium name="The Broad Institute Genome Sequencing Center for Infectious Disease"/>
            <person name="Wu L."/>
            <person name="Ma J."/>
        </authorList>
    </citation>
    <scope>NUCLEOTIDE SEQUENCE [LARGE SCALE GENOMIC DNA]</scope>
    <source>
        <strain evidence="3 4">JCM 30072</strain>
    </source>
</reference>
<evidence type="ECO:0000259" key="2">
    <source>
        <dbReference type="Pfam" id="PF25933"/>
    </source>
</evidence>
<dbReference type="Pfam" id="PF25933">
    <property type="entry name" value="DUF7978"/>
    <property type="match status" value="1"/>
</dbReference>
<evidence type="ECO:0000313" key="4">
    <source>
        <dbReference type="Proteomes" id="UP001596445"/>
    </source>
</evidence>
<dbReference type="EMBL" id="JBHSZI010000001">
    <property type="protein sequence ID" value="MFC7057147.1"/>
    <property type="molecule type" value="Genomic_DNA"/>
</dbReference>
<proteinExistence type="predicted"/>